<dbReference type="InterPro" id="IPR022099">
    <property type="entry name" value="DUF3638"/>
</dbReference>
<evidence type="ECO:0000256" key="2">
    <source>
        <dbReference type="ARBA" id="ARBA00012759"/>
    </source>
</evidence>
<sequence>MAASALVNGDQLVRVVVPKALTTQMYQLLADRLGGLPNRRIYHLPFSRSHELHQSGVKPFLAILEECKREGGILVAQPEHILSFKLMTVEKQLGQNKGIAADLLRAQLWLRSHVRDMLDECDEILHVRNQLVYTIGSQQPLQGFPERWASAQQILSLDIMDGLLPNYSFILAPEHVCRAIFNFLTLTDIDPSEVRTVQDYIGNTHNWSGLLHLRGLLAFGILSFALKERRWRVDYGLAPWRTMLAVPYRAKDVPAPRAEFGQPDVSVVLTCLSYYYEGLTEEQLGVCFERLLQQDDPTQEYETWVRNLSPVPDALRHLSGINTESSQQWRDLLVPMFSYNKATIDFYLSQVVFPREAKEFSFKLSCSSWDLDDIQCRSG</sequence>
<evidence type="ECO:0000313" key="10">
    <source>
        <dbReference type="Proteomes" id="UP000053989"/>
    </source>
</evidence>
<dbReference type="PANTHER" id="PTHR13367:SF34">
    <property type="match status" value="1"/>
</dbReference>
<evidence type="ECO:0000256" key="3">
    <source>
        <dbReference type="ARBA" id="ARBA00022670"/>
    </source>
</evidence>
<evidence type="ECO:0000313" key="9">
    <source>
        <dbReference type="EMBL" id="KIM66552.1"/>
    </source>
</evidence>
<protein>
    <recommendedName>
        <fullName evidence="2">ubiquitinyl hydrolase 1</fullName>
        <ecNumber evidence="2">3.4.19.12</ecNumber>
    </recommendedName>
</protein>
<dbReference type="STRING" id="1036808.A0A0C3ANK0"/>
<dbReference type="PANTHER" id="PTHR13367">
    <property type="entry name" value="UBIQUITIN THIOESTERASE"/>
    <property type="match status" value="1"/>
</dbReference>
<evidence type="ECO:0000259" key="8">
    <source>
        <dbReference type="Pfam" id="PF12359"/>
    </source>
</evidence>
<dbReference type="EMBL" id="KN822017">
    <property type="protein sequence ID" value="KIM66552.1"/>
    <property type="molecule type" value="Genomic_DNA"/>
</dbReference>
<dbReference type="HOGENOM" id="CLU_729904_0_0_1"/>
<name>A0A0C3ANK0_9AGAM</name>
<accession>A0A0C3ANK0</accession>
<dbReference type="Proteomes" id="UP000053989">
    <property type="component" value="Unassembled WGS sequence"/>
</dbReference>
<dbReference type="Pfam" id="PF12359">
    <property type="entry name" value="DUF3645"/>
    <property type="match status" value="1"/>
</dbReference>
<feature type="domain" description="DUF3638" evidence="7">
    <location>
        <begin position="1"/>
        <end position="157"/>
    </location>
</feature>
<reference evidence="10" key="2">
    <citation type="submission" date="2015-01" db="EMBL/GenBank/DDBJ databases">
        <title>Evolutionary Origins and Diversification of the Mycorrhizal Mutualists.</title>
        <authorList>
            <consortium name="DOE Joint Genome Institute"/>
            <consortium name="Mycorrhizal Genomics Consortium"/>
            <person name="Kohler A."/>
            <person name="Kuo A."/>
            <person name="Nagy L.G."/>
            <person name="Floudas D."/>
            <person name="Copeland A."/>
            <person name="Barry K.W."/>
            <person name="Cichocki N."/>
            <person name="Veneault-Fourrey C."/>
            <person name="LaButti K."/>
            <person name="Lindquist E.A."/>
            <person name="Lipzen A."/>
            <person name="Lundell T."/>
            <person name="Morin E."/>
            <person name="Murat C."/>
            <person name="Riley R."/>
            <person name="Ohm R."/>
            <person name="Sun H."/>
            <person name="Tunlid A."/>
            <person name="Henrissat B."/>
            <person name="Grigoriev I.V."/>
            <person name="Hibbett D.S."/>
            <person name="Martin F."/>
        </authorList>
    </citation>
    <scope>NUCLEOTIDE SEQUENCE [LARGE SCALE GENOMIC DNA]</scope>
    <source>
        <strain evidence="10">Foug A</strain>
    </source>
</reference>
<evidence type="ECO:0000256" key="6">
    <source>
        <dbReference type="ARBA" id="ARBA00022807"/>
    </source>
</evidence>
<keyword evidence="3" id="KW-0645">Protease</keyword>
<evidence type="ECO:0000259" key="7">
    <source>
        <dbReference type="Pfam" id="PF12340"/>
    </source>
</evidence>
<keyword evidence="10" id="KW-1185">Reference proteome</keyword>
<dbReference type="Pfam" id="PF12340">
    <property type="entry name" value="DUF3638"/>
    <property type="match status" value="1"/>
</dbReference>
<keyword evidence="5" id="KW-0378">Hydrolase</keyword>
<gene>
    <name evidence="9" type="ORF">SCLCIDRAFT_21991</name>
</gene>
<evidence type="ECO:0000256" key="1">
    <source>
        <dbReference type="ARBA" id="ARBA00000707"/>
    </source>
</evidence>
<reference evidence="9 10" key="1">
    <citation type="submission" date="2014-04" db="EMBL/GenBank/DDBJ databases">
        <authorList>
            <consortium name="DOE Joint Genome Institute"/>
            <person name="Kuo A."/>
            <person name="Kohler A."/>
            <person name="Nagy L.G."/>
            <person name="Floudas D."/>
            <person name="Copeland A."/>
            <person name="Barry K.W."/>
            <person name="Cichocki N."/>
            <person name="Veneault-Fourrey C."/>
            <person name="LaButti K."/>
            <person name="Lindquist E.A."/>
            <person name="Lipzen A."/>
            <person name="Lundell T."/>
            <person name="Morin E."/>
            <person name="Murat C."/>
            <person name="Sun H."/>
            <person name="Tunlid A."/>
            <person name="Henrissat B."/>
            <person name="Grigoriev I.V."/>
            <person name="Hibbett D.S."/>
            <person name="Martin F."/>
            <person name="Nordberg H.P."/>
            <person name="Cantor M.N."/>
            <person name="Hua S.X."/>
        </authorList>
    </citation>
    <scope>NUCLEOTIDE SEQUENCE [LARGE SCALE GENOMIC DNA]</scope>
    <source>
        <strain evidence="9 10">Foug A</strain>
    </source>
</reference>
<dbReference type="EC" id="3.4.19.12" evidence="2"/>
<dbReference type="InterPro" id="IPR022105">
    <property type="entry name" value="DUF3645"/>
</dbReference>
<dbReference type="OrthoDB" id="2690674at2759"/>
<dbReference type="AlphaFoldDB" id="A0A0C3ANK0"/>
<comment type="catalytic activity">
    <reaction evidence="1">
        <text>Thiol-dependent hydrolysis of ester, thioester, amide, peptide and isopeptide bonds formed by the C-terminal Gly of ubiquitin (a 76-residue protein attached to proteins as an intracellular targeting signal).</text>
        <dbReference type="EC" id="3.4.19.12"/>
    </reaction>
</comment>
<dbReference type="InParanoid" id="A0A0C3ANK0"/>
<dbReference type="InterPro" id="IPR051346">
    <property type="entry name" value="OTU_Deubiquitinase"/>
</dbReference>
<feature type="domain" description="DUF3645" evidence="8">
    <location>
        <begin position="240"/>
        <end position="270"/>
    </location>
</feature>
<evidence type="ECO:0000256" key="4">
    <source>
        <dbReference type="ARBA" id="ARBA00022786"/>
    </source>
</evidence>
<evidence type="ECO:0000256" key="5">
    <source>
        <dbReference type="ARBA" id="ARBA00022801"/>
    </source>
</evidence>
<keyword evidence="4" id="KW-0833">Ubl conjugation pathway</keyword>
<dbReference type="GO" id="GO:0004843">
    <property type="term" value="F:cysteine-type deubiquitinase activity"/>
    <property type="evidence" value="ECO:0007669"/>
    <property type="project" value="UniProtKB-EC"/>
</dbReference>
<proteinExistence type="predicted"/>
<keyword evidence="6" id="KW-0788">Thiol protease</keyword>
<dbReference type="GO" id="GO:0006508">
    <property type="term" value="P:proteolysis"/>
    <property type="evidence" value="ECO:0007669"/>
    <property type="project" value="UniProtKB-KW"/>
</dbReference>
<organism evidence="9 10">
    <name type="scientific">Scleroderma citrinum Foug A</name>
    <dbReference type="NCBI Taxonomy" id="1036808"/>
    <lineage>
        <taxon>Eukaryota</taxon>
        <taxon>Fungi</taxon>
        <taxon>Dikarya</taxon>
        <taxon>Basidiomycota</taxon>
        <taxon>Agaricomycotina</taxon>
        <taxon>Agaricomycetes</taxon>
        <taxon>Agaricomycetidae</taxon>
        <taxon>Boletales</taxon>
        <taxon>Sclerodermatineae</taxon>
        <taxon>Sclerodermataceae</taxon>
        <taxon>Scleroderma</taxon>
    </lineage>
</organism>